<dbReference type="PANTHER" id="PTHR11596:SF5">
    <property type="entry name" value="ALKALINE PHOSPHATASE"/>
    <property type="match status" value="1"/>
</dbReference>
<dbReference type="AlphaFoldDB" id="A0AAJ0UHG4"/>
<protein>
    <recommendedName>
        <fullName evidence="8">Alkaline phosphatase</fullName>
    </recommendedName>
</protein>
<dbReference type="InterPro" id="IPR042085">
    <property type="entry name" value="Ap_crown"/>
</dbReference>
<keyword evidence="3" id="KW-0460">Magnesium</keyword>
<dbReference type="Pfam" id="PF00245">
    <property type="entry name" value="Alk_phosphatase"/>
    <property type="match status" value="1"/>
</dbReference>
<comment type="cofactor">
    <cofactor evidence="3">
        <name>Zn(2+)</name>
        <dbReference type="ChEBI" id="CHEBI:29105"/>
    </cofactor>
    <text evidence="3">Binds 2 Zn(2+) ions.</text>
</comment>
<reference evidence="6" key="2">
    <citation type="journal article" date="2020" name="Microorganisms">
        <title>Osmotic Adaptation and Compatible Solute Biosynthesis of Phototrophic Bacteria as Revealed from Genome Analyses.</title>
        <authorList>
            <person name="Imhoff J.F."/>
            <person name="Rahn T."/>
            <person name="Kunzel S."/>
            <person name="Keller A."/>
            <person name="Neulinger S.C."/>
        </authorList>
    </citation>
    <scope>NUCLEOTIDE SEQUENCE</scope>
    <source>
        <strain evidence="6">DSM 4395</strain>
    </source>
</reference>
<feature type="binding site" evidence="3">
    <location>
        <position position="41"/>
    </location>
    <ligand>
        <name>Mg(2+)</name>
        <dbReference type="ChEBI" id="CHEBI:18420"/>
    </ligand>
</feature>
<dbReference type="RefSeq" id="WP_201246209.1">
    <property type="nucleotide sequence ID" value="NZ_NHSF01000063.1"/>
</dbReference>
<dbReference type="EMBL" id="NHSF01000063">
    <property type="protein sequence ID" value="MBK5931373.1"/>
    <property type="molecule type" value="Genomic_DNA"/>
</dbReference>
<name>A0AAJ0UHG4_HALSE</name>
<comment type="caution">
    <text evidence="6">The sequence shown here is derived from an EMBL/GenBank/DDBJ whole genome shotgun (WGS) entry which is preliminary data.</text>
</comment>
<keyword evidence="3" id="KW-0479">Metal-binding</keyword>
<evidence type="ECO:0000256" key="1">
    <source>
        <dbReference type="ARBA" id="ARBA00022553"/>
    </source>
</evidence>
<feature type="binding site" evidence="3">
    <location>
        <position position="292"/>
    </location>
    <ligand>
        <name>Mg(2+)</name>
        <dbReference type="ChEBI" id="CHEBI:18420"/>
    </ligand>
</feature>
<organism evidence="6 7">
    <name type="scientific">Halochromatium salexigens</name>
    <name type="common">Chromatium salexigens</name>
    <dbReference type="NCBI Taxonomy" id="49447"/>
    <lineage>
        <taxon>Bacteria</taxon>
        <taxon>Pseudomonadati</taxon>
        <taxon>Pseudomonadota</taxon>
        <taxon>Gammaproteobacteria</taxon>
        <taxon>Chromatiales</taxon>
        <taxon>Chromatiaceae</taxon>
        <taxon>Halochromatium</taxon>
    </lineage>
</organism>
<evidence type="ECO:0000256" key="4">
    <source>
        <dbReference type="RuleBase" id="RU003946"/>
    </source>
</evidence>
<dbReference type="InterPro" id="IPR001952">
    <property type="entry name" value="Alkaline_phosphatase"/>
</dbReference>
<keyword evidence="3" id="KW-0862">Zinc</keyword>
<keyword evidence="5" id="KW-0732">Signal</keyword>
<comment type="similarity">
    <text evidence="4">Belongs to the alkaline phosphatase family.</text>
</comment>
<gene>
    <name evidence="6" type="ORF">CCR82_12810</name>
</gene>
<dbReference type="Gene3D" id="1.10.1200.140">
    <property type="entry name" value="Alkaline phosphatase, crown domain"/>
    <property type="match status" value="1"/>
</dbReference>
<feature type="chain" id="PRO_5042575429" description="Alkaline phosphatase" evidence="5">
    <location>
        <begin position="30"/>
        <end position="579"/>
    </location>
</feature>
<dbReference type="CDD" id="cd16012">
    <property type="entry name" value="ALP"/>
    <property type="match status" value="1"/>
</dbReference>
<dbReference type="GO" id="GO:0004035">
    <property type="term" value="F:alkaline phosphatase activity"/>
    <property type="evidence" value="ECO:0007669"/>
    <property type="project" value="TreeGrafter"/>
</dbReference>
<dbReference type="PANTHER" id="PTHR11596">
    <property type="entry name" value="ALKALINE PHOSPHATASE"/>
    <property type="match status" value="1"/>
</dbReference>
<sequence>MMLSSQLRRRALLASAVAGALLFASGACATPVKNVIILIPDGNHTSVQTLARWYRGAPLAVDEMGAGTMSTDMVNSVITGSAAAATAQSTSYKTTVRFLGIGPRPDDALSTYQLPEGIPAVGDEARWNWLAYRPMATVLEGAQQVGKATGLISTSRITHATPAGYAVHVDDRGKDNEIMEQLVYQGLDVVFGGGGRHLLPESEGGRRTDGENLAEVLRERGYQLPETADELAALSSGRAWGMFASSHMMPDLDRRYRLSQGEPVTEPSLAEMTAKAIELLSQHPDGFFLVVEASQVDWAGHATDPIYHLQDFLAFDDAVRVALEFAKQDGETLLLGAPDHNTGAMTIGNWSTSRTYTGITVEELLDPLRGMKVTSGYLAAQLPDEPDAAAIKATVADYWGIALSDEDVAEIQTEAEAVGYTYAIAKVVSANHTVFGWTTHGHTGEDVTLWSYGPMAPVGQLDNTELGLAVASAFDLNLDLGDPQGLNQALFVDAEEAFPGQTRTDLSDPENPVLEISHWRLPANKDQMQMMRFGRTCQLDGLVVYAPEANEGLGRWFIPRKAVELTRNPRLWFTEECRR</sequence>
<feature type="binding site" evidence="3">
    <location>
        <position position="340"/>
    </location>
    <ligand>
        <name>Zn(2+)</name>
        <dbReference type="ChEBI" id="CHEBI:29105"/>
        <label>2</label>
    </ligand>
</feature>
<dbReference type="InterPro" id="IPR017850">
    <property type="entry name" value="Alkaline_phosphatase_core_sf"/>
</dbReference>
<dbReference type="SMART" id="SM00098">
    <property type="entry name" value="alkPPc"/>
    <property type="match status" value="1"/>
</dbReference>
<proteinExistence type="inferred from homology"/>
<dbReference type="Proteomes" id="UP001296967">
    <property type="component" value="Unassembled WGS sequence"/>
</dbReference>
<accession>A0AAJ0UHG4</accession>
<reference evidence="6" key="1">
    <citation type="submission" date="2017-05" db="EMBL/GenBank/DDBJ databases">
        <authorList>
            <person name="Imhoff J.F."/>
            <person name="Rahn T."/>
            <person name="Kuenzel S."/>
            <person name="Neulinger S.C."/>
        </authorList>
    </citation>
    <scope>NUCLEOTIDE SEQUENCE</scope>
    <source>
        <strain evidence="6">DSM 4395</strain>
    </source>
</reference>
<dbReference type="PRINTS" id="PR00113">
    <property type="entry name" value="ALKPHPHTASE"/>
</dbReference>
<keyword evidence="7" id="KW-1185">Reference proteome</keyword>
<keyword evidence="1" id="KW-0597">Phosphoprotein</keyword>
<feature type="binding site" evidence="3">
    <location>
        <position position="161"/>
    </location>
    <ligand>
        <name>Mg(2+)</name>
        <dbReference type="ChEBI" id="CHEBI:18420"/>
    </ligand>
</feature>
<feature type="binding site" evidence="3">
    <location>
        <position position="339"/>
    </location>
    <ligand>
        <name>Zn(2+)</name>
        <dbReference type="ChEBI" id="CHEBI:29105"/>
        <label>2</label>
    </ligand>
</feature>
<evidence type="ECO:0008006" key="8">
    <source>
        <dbReference type="Google" id="ProtNLM"/>
    </source>
</evidence>
<feature type="binding site" evidence="3">
    <location>
        <position position="301"/>
    </location>
    <ligand>
        <name>Zn(2+)</name>
        <dbReference type="ChEBI" id="CHEBI:29105"/>
        <label>2</label>
    </ligand>
</feature>
<comment type="cofactor">
    <cofactor evidence="3">
        <name>Mg(2+)</name>
        <dbReference type="ChEBI" id="CHEBI:18420"/>
    </cofactor>
    <text evidence="3">Binds 1 Mg(2+) ion.</text>
</comment>
<feature type="signal peptide" evidence="5">
    <location>
        <begin position="1"/>
        <end position="29"/>
    </location>
</feature>
<evidence type="ECO:0000313" key="7">
    <source>
        <dbReference type="Proteomes" id="UP001296967"/>
    </source>
</evidence>
<evidence type="ECO:0000313" key="6">
    <source>
        <dbReference type="EMBL" id="MBK5931373.1"/>
    </source>
</evidence>
<evidence type="ECO:0000256" key="3">
    <source>
        <dbReference type="PIRSR" id="PIRSR601952-2"/>
    </source>
</evidence>
<dbReference type="GO" id="GO:0046872">
    <property type="term" value="F:metal ion binding"/>
    <property type="evidence" value="ECO:0007669"/>
    <property type="project" value="UniProtKB-KW"/>
</dbReference>
<feature type="binding site" evidence="3">
    <location>
        <position position="41"/>
    </location>
    <ligand>
        <name>Zn(2+)</name>
        <dbReference type="ChEBI" id="CHEBI:29105"/>
        <label>2</label>
    </ligand>
</feature>
<evidence type="ECO:0000256" key="5">
    <source>
        <dbReference type="SAM" id="SignalP"/>
    </source>
</evidence>
<evidence type="ECO:0000256" key="2">
    <source>
        <dbReference type="PIRSR" id="PIRSR601952-1"/>
    </source>
</evidence>
<dbReference type="Gene3D" id="3.40.720.10">
    <property type="entry name" value="Alkaline Phosphatase, subunit A"/>
    <property type="match status" value="1"/>
</dbReference>
<feature type="active site" description="Phosphoserine intermediate" evidence="2">
    <location>
        <position position="81"/>
    </location>
</feature>
<feature type="binding site" evidence="3">
    <location>
        <position position="159"/>
    </location>
    <ligand>
        <name>Mg(2+)</name>
        <dbReference type="ChEBI" id="CHEBI:18420"/>
    </ligand>
</feature>
<feature type="binding site" evidence="3">
    <location>
        <position position="442"/>
    </location>
    <ligand>
        <name>Zn(2+)</name>
        <dbReference type="ChEBI" id="CHEBI:29105"/>
        <label>2</label>
    </ligand>
</feature>
<dbReference type="SUPFAM" id="SSF53649">
    <property type="entry name" value="Alkaline phosphatase-like"/>
    <property type="match status" value="1"/>
</dbReference>
<feature type="binding site" evidence="3">
    <location>
        <position position="297"/>
    </location>
    <ligand>
        <name>Zn(2+)</name>
        <dbReference type="ChEBI" id="CHEBI:29105"/>
        <label>2</label>
    </ligand>
</feature>